<dbReference type="Proteomes" id="UP001147760">
    <property type="component" value="Unassembled WGS sequence"/>
</dbReference>
<evidence type="ECO:0000313" key="2">
    <source>
        <dbReference type="Proteomes" id="UP001147760"/>
    </source>
</evidence>
<protein>
    <submittedName>
        <fullName evidence="1">CAZyme family GH18</fullName>
    </submittedName>
</protein>
<reference evidence="1" key="2">
    <citation type="journal article" date="2023" name="IMA Fungus">
        <title>Comparative genomic study of the Penicillium genus elucidates a diverse pangenome and 15 lateral gene transfer events.</title>
        <authorList>
            <person name="Petersen C."/>
            <person name="Sorensen T."/>
            <person name="Nielsen M.R."/>
            <person name="Sondergaard T.E."/>
            <person name="Sorensen J.L."/>
            <person name="Fitzpatrick D.A."/>
            <person name="Frisvad J.C."/>
            <person name="Nielsen K.L."/>
        </authorList>
    </citation>
    <scope>NUCLEOTIDE SEQUENCE</scope>
    <source>
        <strain evidence="1">IBT 17660</strain>
    </source>
</reference>
<sequence>MAGGDQSSEPILRVMHALGSSRNRADFTLLLSRLNNVKSRVWRANVPPTSGETIESFIAIDNPRRALVMLREPLIVLAYLNHPVINTHIMNTANLVREEWGRADDAWEATGQPMEYVQD</sequence>
<evidence type="ECO:0000313" key="1">
    <source>
        <dbReference type="EMBL" id="KAJ5483642.1"/>
    </source>
</evidence>
<name>A0A9W9X474_9EURO</name>
<reference evidence="1" key="1">
    <citation type="submission" date="2022-12" db="EMBL/GenBank/DDBJ databases">
        <authorList>
            <person name="Petersen C."/>
        </authorList>
    </citation>
    <scope>NUCLEOTIDE SEQUENCE</scope>
    <source>
        <strain evidence="1">IBT 17660</strain>
    </source>
</reference>
<gene>
    <name evidence="1" type="ORF">N7530_002888</name>
</gene>
<dbReference type="OrthoDB" id="73875at2759"/>
<proteinExistence type="predicted"/>
<organism evidence="1 2">
    <name type="scientific">Penicillium desertorum</name>
    <dbReference type="NCBI Taxonomy" id="1303715"/>
    <lineage>
        <taxon>Eukaryota</taxon>
        <taxon>Fungi</taxon>
        <taxon>Dikarya</taxon>
        <taxon>Ascomycota</taxon>
        <taxon>Pezizomycotina</taxon>
        <taxon>Eurotiomycetes</taxon>
        <taxon>Eurotiomycetidae</taxon>
        <taxon>Eurotiales</taxon>
        <taxon>Aspergillaceae</taxon>
        <taxon>Penicillium</taxon>
    </lineage>
</organism>
<keyword evidence="2" id="KW-1185">Reference proteome</keyword>
<comment type="caution">
    <text evidence="1">The sequence shown here is derived from an EMBL/GenBank/DDBJ whole genome shotgun (WGS) entry which is preliminary data.</text>
</comment>
<dbReference type="EMBL" id="JAPWDO010000002">
    <property type="protein sequence ID" value="KAJ5483642.1"/>
    <property type="molecule type" value="Genomic_DNA"/>
</dbReference>
<dbReference type="AlphaFoldDB" id="A0A9W9X474"/>
<accession>A0A9W9X474</accession>